<reference evidence="3" key="1">
    <citation type="submission" date="2016-05" db="EMBL/GenBank/DDBJ databases">
        <authorList>
            <person name="Li Y."/>
        </authorList>
    </citation>
    <scope>NUCLEOTIDE SEQUENCE [LARGE SCALE GENOMIC DNA]</scope>
    <source>
        <strain evidence="3">YIC4027</strain>
    </source>
</reference>
<feature type="domain" description="Gcp-like" evidence="1">
    <location>
        <begin position="33"/>
        <end position="134"/>
    </location>
</feature>
<dbReference type="PANTHER" id="PTHR11735:SF11">
    <property type="entry name" value="TRNA THREONYLCARBAMOYLADENOSINE BIOSYNTHESIS PROTEIN TSAB"/>
    <property type="match status" value="1"/>
</dbReference>
<organism evidence="2 3">
    <name type="scientific">Sinorhizobium alkalisoli</name>
    <dbReference type="NCBI Taxonomy" id="1752398"/>
    <lineage>
        <taxon>Bacteria</taxon>
        <taxon>Pseudomonadati</taxon>
        <taxon>Pseudomonadota</taxon>
        <taxon>Alphaproteobacteria</taxon>
        <taxon>Hyphomicrobiales</taxon>
        <taxon>Rhizobiaceae</taxon>
        <taxon>Sinorhizobium/Ensifer group</taxon>
        <taxon>Sinorhizobium</taxon>
    </lineage>
</organism>
<accession>A0A1E3V931</accession>
<gene>
    <name evidence="2" type="ORF">A8M32_17490</name>
</gene>
<dbReference type="GO" id="GO:0016740">
    <property type="term" value="F:transferase activity"/>
    <property type="evidence" value="ECO:0007669"/>
    <property type="project" value="UniProtKB-KW"/>
</dbReference>
<dbReference type="GO" id="GO:0002949">
    <property type="term" value="P:tRNA threonylcarbamoyladenosine modification"/>
    <property type="evidence" value="ECO:0007669"/>
    <property type="project" value="InterPro"/>
</dbReference>
<dbReference type="PANTHER" id="PTHR11735">
    <property type="entry name" value="TRNA N6-ADENOSINE THREONYLCARBAMOYLTRANSFERASE"/>
    <property type="match status" value="1"/>
</dbReference>
<dbReference type="SUPFAM" id="SSF53067">
    <property type="entry name" value="Actin-like ATPase domain"/>
    <property type="match status" value="1"/>
</dbReference>
<dbReference type="InterPro" id="IPR000905">
    <property type="entry name" value="Gcp-like_dom"/>
</dbReference>
<keyword evidence="3" id="KW-1185">Reference proteome</keyword>
<dbReference type="GO" id="GO:0005829">
    <property type="term" value="C:cytosol"/>
    <property type="evidence" value="ECO:0007669"/>
    <property type="project" value="TreeGrafter"/>
</dbReference>
<dbReference type="Gene3D" id="3.30.420.40">
    <property type="match status" value="2"/>
</dbReference>
<evidence type="ECO:0000313" key="3">
    <source>
        <dbReference type="Proteomes" id="UP000094342"/>
    </source>
</evidence>
<dbReference type="OrthoDB" id="9809995at2"/>
<proteinExistence type="predicted"/>
<evidence type="ECO:0000259" key="1">
    <source>
        <dbReference type="Pfam" id="PF00814"/>
    </source>
</evidence>
<name>A0A1E3V931_9HYPH</name>
<dbReference type="Proteomes" id="UP000094342">
    <property type="component" value="Unassembled WGS sequence"/>
</dbReference>
<dbReference type="NCBIfam" id="TIGR03725">
    <property type="entry name" value="T6A_YeaZ"/>
    <property type="match status" value="1"/>
</dbReference>
<dbReference type="InterPro" id="IPR043129">
    <property type="entry name" value="ATPase_NBD"/>
</dbReference>
<sequence>MLVLAIDTSGSGCATAVYDGAAGVILARAQEDIGRGHAERLMAFVDEALSAAARRLEDIDRIAVTVGPGSFTGIRVGVAAARGLALALGKPAVGVTTLHAVAESARKTEPGRPALAVIDAKRDEVYVQFFDALGQPETAPEVLPVDLARERFSGFDGLVCGSAAHLVAASEMAGEASRKTDMIDIAVVARLGAAADPASAKPKPLYLRGPDAKPQAGFAVTRAVAG</sequence>
<dbReference type="Pfam" id="PF00814">
    <property type="entry name" value="TsaD"/>
    <property type="match status" value="1"/>
</dbReference>
<evidence type="ECO:0000313" key="2">
    <source>
        <dbReference type="EMBL" id="ODR89965.1"/>
    </source>
</evidence>
<dbReference type="RefSeq" id="WP_069459665.1">
    <property type="nucleotide sequence ID" value="NZ_LYBW01000060.1"/>
</dbReference>
<dbReference type="STRING" id="1752398.A8M32_17490"/>
<dbReference type="AlphaFoldDB" id="A0A1E3V931"/>
<dbReference type="InterPro" id="IPR022496">
    <property type="entry name" value="T6A_TsaB"/>
</dbReference>
<keyword evidence="2" id="KW-0808">Transferase</keyword>
<dbReference type="EMBL" id="LYBW01000060">
    <property type="protein sequence ID" value="ODR89965.1"/>
    <property type="molecule type" value="Genomic_DNA"/>
</dbReference>
<protein>
    <submittedName>
        <fullName evidence="2">tRNA N6-adenosine(37)-N6-threonylcarbamoyltransferase complex dimerization subunit TsaB</fullName>
    </submittedName>
</protein>
<comment type="caution">
    <text evidence="2">The sequence shown here is derived from an EMBL/GenBank/DDBJ whole genome shotgun (WGS) entry which is preliminary data.</text>
</comment>